<dbReference type="OrthoDB" id="460035at2"/>
<organism evidence="1 2">
    <name type="scientific">Tychonema bourrellyi FEM_GT703</name>
    <dbReference type="NCBI Taxonomy" id="2040638"/>
    <lineage>
        <taxon>Bacteria</taxon>
        <taxon>Bacillati</taxon>
        <taxon>Cyanobacteriota</taxon>
        <taxon>Cyanophyceae</taxon>
        <taxon>Oscillatoriophycideae</taxon>
        <taxon>Oscillatoriales</taxon>
        <taxon>Microcoleaceae</taxon>
        <taxon>Tychonema</taxon>
    </lineage>
</organism>
<dbReference type="Proteomes" id="UP000226442">
    <property type="component" value="Unassembled WGS sequence"/>
</dbReference>
<reference evidence="1" key="1">
    <citation type="submission" date="2017-10" db="EMBL/GenBank/DDBJ databases">
        <title>Draft genome sequence of the planktic cyanobacteria Tychonema bourrellyi isolated from alpine lentic freshwater.</title>
        <authorList>
            <person name="Tett A."/>
            <person name="Armanini F."/>
            <person name="Asnicar F."/>
            <person name="Boscaini A."/>
            <person name="Pasolli E."/>
            <person name="Zolfo M."/>
            <person name="Donati C."/>
            <person name="Salmaso N."/>
            <person name="Segata N."/>
        </authorList>
    </citation>
    <scope>NUCLEOTIDE SEQUENCE</scope>
    <source>
        <strain evidence="1">FEM_GT703</strain>
    </source>
</reference>
<dbReference type="AlphaFoldDB" id="A0A2G4EYK0"/>
<evidence type="ECO:0000313" key="1">
    <source>
        <dbReference type="EMBL" id="PHX54540.1"/>
    </source>
</evidence>
<keyword evidence="2" id="KW-1185">Reference proteome</keyword>
<gene>
    <name evidence="1" type="ORF">CP500_015580</name>
</gene>
<comment type="caution">
    <text evidence="1">The sequence shown here is derived from an EMBL/GenBank/DDBJ whole genome shotgun (WGS) entry which is preliminary data.</text>
</comment>
<sequence length="115" mass="12951">MNYTLDSLLATATKSDLVNAEAIDACTTTAWLELVALDTNVFTGDDWLALCDDIDSGEIYRDWFLWQDSEVSGDWQAYDHLSDRRFVAQGKVLIKAMIDAIENARNQAIAQLEFI</sequence>
<dbReference type="EMBL" id="NXIB02000093">
    <property type="protein sequence ID" value="PHX54540.1"/>
    <property type="molecule type" value="Genomic_DNA"/>
</dbReference>
<proteinExistence type="predicted"/>
<dbReference type="RefSeq" id="WP_096830274.1">
    <property type="nucleotide sequence ID" value="NZ_NXIB02000093.1"/>
</dbReference>
<evidence type="ECO:0000313" key="2">
    <source>
        <dbReference type="Proteomes" id="UP000226442"/>
    </source>
</evidence>
<accession>A0A2G4EYK0</accession>
<protein>
    <submittedName>
        <fullName evidence="1">Uncharacterized protein</fullName>
    </submittedName>
</protein>
<name>A0A2G4EYK0_9CYAN</name>